<reference evidence="3" key="1">
    <citation type="journal article" date="2020" name="Stud. Mycol.">
        <title>101 Dothideomycetes genomes: a test case for predicting lifestyles and emergence of pathogens.</title>
        <authorList>
            <person name="Haridas S."/>
            <person name="Albert R."/>
            <person name="Binder M."/>
            <person name="Bloem J."/>
            <person name="Labutti K."/>
            <person name="Salamov A."/>
            <person name="Andreopoulos B."/>
            <person name="Baker S."/>
            <person name="Barry K."/>
            <person name="Bills G."/>
            <person name="Bluhm B."/>
            <person name="Cannon C."/>
            <person name="Castanera R."/>
            <person name="Culley D."/>
            <person name="Daum C."/>
            <person name="Ezra D."/>
            <person name="Gonzalez J."/>
            <person name="Henrissat B."/>
            <person name="Kuo A."/>
            <person name="Liang C."/>
            <person name="Lipzen A."/>
            <person name="Lutzoni F."/>
            <person name="Magnuson J."/>
            <person name="Mondo S."/>
            <person name="Nolan M."/>
            <person name="Ohm R."/>
            <person name="Pangilinan J."/>
            <person name="Park H.-J."/>
            <person name="Ramirez L."/>
            <person name="Alfaro M."/>
            <person name="Sun H."/>
            <person name="Tritt A."/>
            <person name="Yoshinaga Y."/>
            <person name="Zwiers L.-H."/>
            <person name="Turgeon B."/>
            <person name="Goodwin S."/>
            <person name="Spatafora J."/>
            <person name="Crous P."/>
            <person name="Grigoriev I."/>
        </authorList>
    </citation>
    <scope>NUCLEOTIDE SEQUENCE</scope>
    <source>
        <strain evidence="3">CBS 116005</strain>
    </source>
</reference>
<dbReference type="PRINTS" id="PR00092">
    <property type="entry name" value="TYROSINASE"/>
</dbReference>
<dbReference type="GO" id="GO:0046872">
    <property type="term" value="F:metal ion binding"/>
    <property type="evidence" value="ECO:0007669"/>
    <property type="project" value="UniProtKB-KW"/>
</dbReference>
<dbReference type="PANTHER" id="PTHR11474:SF116">
    <property type="entry name" value="TYROSINASE"/>
    <property type="match status" value="1"/>
</dbReference>
<dbReference type="SUPFAM" id="SSF48056">
    <property type="entry name" value="Di-copper centre-containing domain"/>
    <property type="match status" value="1"/>
</dbReference>
<dbReference type="OrthoDB" id="6132182at2759"/>
<proteinExistence type="predicted"/>
<dbReference type="AlphaFoldDB" id="A0A6G1L2W6"/>
<gene>
    <name evidence="3" type="ORF">EJ03DRAFT_276626</name>
</gene>
<dbReference type="EMBL" id="ML995860">
    <property type="protein sequence ID" value="KAF2767175.1"/>
    <property type="molecule type" value="Genomic_DNA"/>
</dbReference>
<dbReference type="GO" id="GO:0016491">
    <property type="term" value="F:oxidoreductase activity"/>
    <property type="evidence" value="ECO:0007669"/>
    <property type="project" value="InterPro"/>
</dbReference>
<dbReference type="InterPro" id="IPR008922">
    <property type="entry name" value="Di-copper_centre_dom_sf"/>
</dbReference>
<accession>A0A6G1L2W6</accession>
<dbReference type="InterPro" id="IPR050316">
    <property type="entry name" value="Tyrosinase/Hemocyanin"/>
</dbReference>
<feature type="non-terminal residue" evidence="3">
    <location>
        <position position="1"/>
    </location>
</feature>
<evidence type="ECO:0000313" key="4">
    <source>
        <dbReference type="Proteomes" id="UP000799436"/>
    </source>
</evidence>
<keyword evidence="4" id="KW-1185">Reference proteome</keyword>
<dbReference type="Proteomes" id="UP000799436">
    <property type="component" value="Unassembled WGS sequence"/>
</dbReference>
<dbReference type="Gene3D" id="1.10.1280.10">
    <property type="entry name" value="Di-copper center containing domain from catechol oxidase"/>
    <property type="match status" value="1"/>
</dbReference>
<evidence type="ECO:0000259" key="2">
    <source>
        <dbReference type="Pfam" id="PF00264"/>
    </source>
</evidence>
<organism evidence="3 4">
    <name type="scientific">Teratosphaeria nubilosa</name>
    <dbReference type="NCBI Taxonomy" id="161662"/>
    <lineage>
        <taxon>Eukaryota</taxon>
        <taxon>Fungi</taxon>
        <taxon>Dikarya</taxon>
        <taxon>Ascomycota</taxon>
        <taxon>Pezizomycotina</taxon>
        <taxon>Dothideomycetes</taxon>
        <taxon>Dothideomycetidae</taxon>
        <taxon>Mycosphaerellales</taxon>
        <taxon>Teratosphaeriaceae</taxon>
        <taxon>Teratosphaeria</taxon>
    </lineage>
</organism>
<sequence length="320" mass="35284">RIAYTNAVRCLQSKPAKSDPSWAPGAKSRYDDWVATHINQTRTIHFTGTFSAWHRWAVWEFEQSLRRECGYDGTQPYWNWALTAITGLESSPIWDGSSTSMGGNGEKIEQTGIIVMHDRITFPTGTGGGCVKTGPFADLAVNMGPAALPLPGNITVSAPNGLMSYNPRCLKRDLTDFINRKWANAISVLNTILIPQDIDSFQNILQGLPGSEDPGIHAAGHYSMGGDPGRDFWASPGEPAFWLHHGMMDLVWHLWQTLDYDARTFGSNAISGTGTYQNDPPSANTTFDTPIWLHYAGQGKTVSMRDLMSTISGPFCYVYE</sequence>
<name>A0A6G1L2W6_9PEZI</name>
<dbReference type="PANTHER" id="PTHR11474">
    <property type="entry name" value="TYROSINASE FAMILY MEMBER"/>
    <property type="match status" value="1"/>
</dbReference>
<dbReference type="InterPro" id="IPR002227">
    <property type="entry name" value="Tyrosinase_Cu-bd"/>
</dbReference>
<keyword evidence="1" id="KW-0479">Metal-binding</keyword>
<feature type="domain" description="Tyrosinase copper-binding" evidence="2">
    <location>
        <begin position="27"/>
        <end position="257"/>
    </location>
</feature>
<dbReference type="Pfam" id="PF00264">
    <property type="entry name" value="Tyrosinase"/>
    <property type="match status" value="1"/>
</dbReference>
<protein>
    <submittedName>
        <fullName evidence="3">Di-copper centre-containing protein</fullName>
    </submittedName>
</protein>
<evidence type="ECO:0000256" key="1">
    <source>
        <dbReference type="ARBA" id="ARBA00022723"/>
    </source>
</evidence>
<evidence type="ECO:0000313" key="3">
    <source>
        <dbReference type="EMBL" id="KAF2767175.1"/>
    </source>
</evidence>